<dbReference type="InterPro" id="IPR045540">
    <property type="entry name" value="YegS/DAGK_C"/>
</dbReference>
<dbReference type="AlphaFoldDB" id="A0A0W0TVL6"/>
<evidence type="ECO:0000256" key="4">
    <source>
        <dbReference type="ARBA" id="ARBA00022840"/>
    </source>
</evidence>
<dbReference type="PROSITE" id="PS50146">
    <property type="entry name" value="DAGK"/>
    <property type="match status" value="1"/>
</dbReference>
<gene>
    <name evidence="6" type="ORF">Lery_0453</name>
</gene>
<protein>
    <submittedName>
        <fullName evidence="6">Transcriptional regulator</fullName>
    </submittedName>
</protein>
<evidence type="ECO:0000313" key="6">
    <source>
        <dbReference type="EMBL" id="KTC99552.1"/>
    </source>
</evidence>
<reference evidence="6 7" key="1">
    <citation type="submission" date="2015-11" db="EMBL/GenBank/DDBJ databases">
        <title>Genomic analysis of 38 Legionella species identifies large and diverse effector repertoires.</title>
        <authorList>
            <person name="Burstein D."/>
            <person name="Amaro F."/>
            <person name="Zusman T."/>
            <person name="Lifshitz Z."/>
            <person name="Cohen O."/>
            <person name="Gilbert J.A."/>
            <person name="Pupko T."/>
            <person name="Shuman H.A."/>
            <person name="Segal G."/>
        </authorList>
    </citation>
    <scope>NUCLEOTIDE SEQUENCE [LARGE SCALE GENOMIC DNA]</scope>
    <source>
        <strain evidence="6 7">SE-32A-C8</strain>
    </source>
</reference>
<keyword evidence="1" id="KW-0808">Transferase</keyword>
<dbReference type="InterPro" id="IPR001206">
    <property type="entry name" value="Diacylglycerol_kinase_cat_dom"/>
</dbReference>
<evidence type="ECO:0000256" key="1">
    <source>
        <dbReference type="ARBA" id="ARBA00022679"/>
    </source>
</evidence>
<dbReference type="EMBL" id="LNYA01000003">
    <property type="protein sequence ID" value="KTC99552.1"/>
    <property type="molecule type" value="Genomic_DNA"/>
</dbReference>
<dbReference type="PATRIC" id="fig|448.7.peg.470"/>
<dbReference type="InterPro" id="IPR005218">
    <property type="entry name" value="Diacylglycerol/lipid_kinase"/>
</dbReference>
<dbReference type="SUPFAM" id="SSF111331">
    <property type="entry name" value="NAD kinase/diacylglycerol kinase-like"/>
    <property type="match status" value="1"/>
</dbReference>
<dbReference type="Proteomes" id="UP000054773">
    <property type="component" value="Unassembled WGS sequence"/>
</dbReference>
<proteinExistence type="predicted"/>
<dbReference type="InterPro" id="IPR017438">
    <property type="entry name" value="ATP-NAD_kinase_N"/>
</dbReference>
<keyword evidence="4" id="KW-0067">ATP-binding</keyword>
<organism evidence="6 7">
    <name type="scientific">Legionella erythra</name>
    <dbReference type="NCBI Taxonomy" id="448"/>
    <lineage>
        <taxon>Bacteria</taxon>
        <taxon>Pseudomonadati</taxon>
        <taxon>Pseudomonadota</taxon>
        <taxon>Gammaproteobacteria</taxon>
        <taxon>Legionellales</taxon>
        <taxon>Legionellaceae</taxon>
        <taxon>Legionella</taxon>
    </lineage>
</organism>
<dbReference type="InterPro" id="IPR016064">
    <property type="entry name" value="NAD/diacylglycerol_kinase_sf"/>
</dbReference>
<dbReference type="STRING" id="448.Lery_0453"/>
<evidence type="ECO:0000256" key="3">
    <source>
        <dbReference type="ARBA" id="ARBA00022777"/>
    </source>
</evidence>
<feature type="domain" description="DAGKc" evidence="5">
    <location>
        <begin position="1"/>
        <end position="134"/>
    </location>
</feature>
<accession>A0A0W0TVL6</accession>
<dbReference type="RefSeq" id="WP_058525626.1">
    <property type="nucleotide sequence ID" value="NZ_CAAAHY010000001.1"/>
</dbReference>
<evidence type="ECO:0000256" key="2">
    <source>
        <dbReference type="ARBA" id="ARBA00022741"/>
    </source>
</evidence>
<keyword evidence="7" id="KW-1185">Reference proteome</keyword>
<evidence type="ECO:0000313" key="7">
    <source>
        <dbReference type="Proteomes" id="UP000054773"/>
    </source>
</evidence>
<sequence length="303" mass="33970">MKHIAVIINPMAGNGAGKKIWRALEPGLNALFEKITYRMSNYSDDISQLTRDLLSEHPDYLVIIGGDGTLSQAINGLIAEDQLRYPDLKVAYFNCGCGGDFARQFPSQHITEFLDRLVHNQTINTNVGKITFHDKIRYFINIASCGVSAEVVVSASKTPWLKRVGGGIYYFVHGFKSLLSLKPVDVRIEYDNHPAETVKMSMIALCNGQFFGGRMHVAPMAKLDDDLLDVVMFLDATPLRALLKFRKIYSGRHLQEPKVHYRQAKTVLIETLGKKVSVEADGEILGYLPARFELIPMQLQLII</sequence>
<name>A0A0W0TVL6_LEGER</name>
<dbReference type="Pfam" id="PF19279">
    <property type="entry name" value="YegS_C"/>
    <property type="match status" value="1"/>
</dbReference>
<dbReference type="GO" id="GO:0016301">
    <property type="term" value="F:kinase activity"/>
    <property type="evidence" value="ECO:0007669"/>
    <property type="project" value="UniProtKB-KW"/>
</dbReference>
<dbReference type="InterPro" id="IPR050187">
    <property type="entry name" value="Lipid_Phosphate_FormReg"/>
</dbReference>
<keyword evidence="2" id="KW-0547">Nucleotide-binding</keyword>
<dbReference type="PANTHER" id="PTHR12358:SF54">
    <property type="entry name" value="SPHINGOSINE KINASE RELATED PROTEIN"/>
    <property type="match status" value="1"/>
</dbReference>
<dbReference type="Pfam" id="PF00781">
    <property type="entry name" value="DAGK_cat"/>
    <property type="match status" value="1"/>
</dbReference>
<evidence type="ECO:0000259" key="5">
    <source>
        <dbReference type="PROSITE" id="PS50146"/>
    </source>
</evidence>
<keyword evidence="3" id="KW-0418">Kinase</keyword>
<dbReference type="GO" id="GO:0005524">
    <property type="term" value="F:ATP binding"/>
    <property type="evidence" value="ECO:0007669"/>
    <property type="project" value="UniProtKB-KW"/>
</dbReference>
<comment type="caution">
    <text evidence="6">The sequence shown here is derived from an EMBL/GenBank/DDBJ whole genome shotgun (WGS) entry which is preliminary data.</text>
</comment>
<dbReference type="GO" id="GO:0008654">
    <property type="term" value="P:phospholipid biosynthetic process"/>
    <property type="evidence" value="ECO:0007669"/>
    <property type="project" value="InterPro"/>
</dbReference>
<dbReference type="Gene3D" id="3.40.50.10330">
    <property type="entry name" value="Probable inorganic polyphosphate/atp-NAD kinase, domain 1"/>
    <property type="match status" value="1"/>
</dbReference>
<dbReference type="Gene3D" id="2.60.200.40">
    <property type="match status" value="1"/>
</dbReference>
<dbReference type="NCBIfam" id="TIGR00147">
    <property type="entry name" value="YegS/Rv2252/BmrU family lipid kinase"/>
    <property type="match status" value="1"/>
</dbReference>
<dbReference type="PANTHER" id="PTHR12358">
    <property type="entry name" value="SPHINGOSINE KINASE"/>
    <property type="match status" value="1"/>
</dbReference>
<dbReference type="OrthoDB" id="142078at2"/>